<name>A0A251XEN8_CLAMM</name>
<dbReference type="AlphaFoldDB" id="A0A251XEN8"/>
<gene>
    <name evidence="2" type="ORF">CMMCAS07_16610</name>
</gene>
<organism evidence="2 3">
    <name type="scientific">Clavibacter michiganensis subsp. michiganensis</name>
    <dbReference type="NCBI Taxonomy" id="33013"/>
    <lineage>
        <taxon>Bacteria</taxon>
        <taxon>Bacillati</taxon>
        <taxon>Actinomycetota</taxon>
        <taxon>Actinomycetes</taxon>
        <taxon>Micrococcales</taxon>
        <taxon>Microbacteriaceae</taxon>
        <taxon>Clavibacter</taxon>
    </lineage>
</organism>
<dbReference type="EMBL" id="MDHH01000005">
    <property type="protein sequence ID" value="OUE00711.1"/>
    <property type="molecule type" value="Genomic_DNA"/>
</dbReference>
<keyword evidence="3" id="KW-1185">Reference proteome</keyword>
<proteinExistence type="predicted"/>
<comment type="caution">
    <text evidence="2">The sequence shown here is derived from an EMBL/GenBank/DDBJ whole genome shotgun (WGS) entry which is preliminary data.</text>
</comment>
<accession>A0A251XEN8</accession>
<evidence type="ECO:0000313" key="2">
    <source>
        <dbReference type="EMBL" id="OUE00711.1"/>
    </source>
</evidence>
<evidence type="ECO:0000256" key="1">
    <source>
        <dbReference type="SAM" id="MobiDB-lite"/>
    </source>
</evidence>
<sequence>MPTTVTSGWSPNSRIAGESTAKTRMPAVSASETVSGK</sequence>
<feature type="region of interest" description="Disordered" evidence="1">
    <location>
        <begin position="1"/>
        <end position="37"/>
    </location>
</feature>
<evidence type="ECO:0000313" key="3">
    <source>
        <dbReference type="Proteomes" id="UP000195062"/>
    </source>
</evidence>
<feature type="compositionally biased region" description="Polar residues" evidence="1">
    <location>
        <begin position="1"/>
        <end position="13"/>
    </location>
</feature>
<reference evidence="2 3" key="1">
    <citation type="submission" date="2016-08" db="EMBL/GenBank/DDBJ databases">
        <title>Genome sequence of Clavibacter michiganensis subsp. michiganensis strain CASJ007.</title>
        <authorList>
            <person name="Thapa S.P."/>
            <person name="Coaker G."/>
        </authorList>
    </citation>
    <scope>NUCLEOTIDE SEQUENCE [LARGE SCALE GENOMIC DNA]</scope>
    <source>
        <strain evidence="2">CASJ007</strain>
    </source>
</reference>
<dbReference type="Proteomes" id="UP000195062">
    <property type="component" value="Unassembled WGS sequence"/>
</dbReference>
<protein>
    <submittedName>
        <fullName evidence="2">Uncharacterized protein</fullName>
    </submittedName>
</protein>